<dbReference type="SFLD" id="SFLDS00001">
    <property type="entry name" value="Enolase"/>
    <property type="match status" value="1"/>
</dbReference>
<dbReference type="InterPro" id="IPR029065">
    <property type="entry name" value="Enolase_C-like"/>
</dbReference>
<dbReference type="EMBL" id="VMNW02000031">
    <property type="protein sequence ID" value="KAA9159062.1"/>
    <property type="molecule type" value="Genomic_DNA"/>
</dbReference>
<dbReference type="InterPro" id="IPR013342">
    <property type="entry name" value="Mandelate_racemase_C"/>
</dbReference>
<dbReference type="SUPFAM" id="SSF54826">
    <property type="entry name" value="Enolase N-terminal domain-like"/>
    <property type="match status" value="1"/>
</dbReference>
<evidence type="ECO:0000259" key="4">
    <source>
        <dbReference type="SMART" id="SM00922"/>
    </source>
</evidence>
<organism evidence="5 6">
    <name type="scientific">Amycolatopsis acidicola</name>
    <dbReference type="NCBI Taxonomy" id="2596893"/>
    <lineage>
        <taxon>Bacteria</taxon>
        <taxon>Bacillati</taxon>
        <taxon>Actinomycetota</taxon>
        <taxon>Actinomycetes</taxon>
        <taxon>Pseudonocardiales</taxon>
        <taxon>Pseudonocardiaceae</taxon>
        <taxon>Amycolatopsis</taxon>
    </lineage>
</organism>
<accession>A0A5N0V0G8</accession>
<dbReference type="GO" id="GO:0000287">
    <property type="term" value="F:magnesium ion binding"/>
    <property type="evidence" value="ECO:0007669"/>
    <property type="project" value="TreeGrafter"/>
</dbReference>
<dbReference type="PANTHER" id="PTHR13794">
    <property type="entry name" value="ENOLASE SUPERFAMILY, MANDELATE RACEMASE"/>
    <property type="match status" value="1"/>
</dbReference>
<dbReference type="RefSeq" id="WP_144749172.1">
    <property type="nucleotide sequence ID" value="NZ_VMNW02000031.1"/>
</dbReference>
<name>A0A5N0V0G8_9PSEU</name>
<evidence type="ECO:0000313" key="6">
    <source>
        <dbReference type="Proteomes" id="UP000319769"/>
    </source>
</evidence>
<keyword evidence="3" id="KW-0460">Magnesium</keyword>
<dbReference type="InterPro" id="IPR018110">
    <property type="entry name" value="Mandel_Rmase/mucon_lact_enz_CS"/>
</dbReference>
<protein>
    <submittedName>
        <fullName evidence="5">Mandelate racemase/muconate lactonizing enzyme family protein</fullName>
    </submittedName>
</protein>
<proteinExistence type="predicted"/>
<evidence type="ECO:0000313" key="5">
    <source>
        <dbReference type="EMBL" id="KAA9159062.1"/>
    </source>
</evidence>
<evidence type="ECO:0000256" key="2">
    <source>
        <dbReference type="ARBA" id="ARBA00022723"/>
    </source>
</evidence>
<dbReference type="Proteomes" id="UP000319769">
    <property type="component" value="Unassembled WGS sequence"/>
</dbReference>
<evidence type="ECO:0000256" key="1">
    <source>
        <dbReference type="ARBA" id="ARBA00001946"/>
    </source>
</evidence>
<dbReference type="GO" id="GO:0016052">
    <property type="term" value="P:carbohydrate catabolic process"/>
    <property type="evidence" value="ECO:0007669"/>
    <property type="project" value="TreeGrafter"/>
</dbReference>
<dbReference type="PANTHER" id="PTHR13794:SF58">
    <property type="entry name" value="MITOCHONDRIAL ENOLASE SUPERFAMILY MEMBER 1"/>
    <property type="match status" value="1"/>
</dbReference>
<dbReference type="GO" id="GO:0016836">
    <property type="term" value="F:hydro-lyase activity"/>
    <property type="evidence" value="ECO:0007669"/>
    <property type="project" value="TreeGrafter"/>
</dbReference>
<evidence type="ECO:0000256" key="3">
    <source>
        <dbReference type="ARBA" id="ARBA00022842"/>
    </source>
</evidence>
<dbReference type="Pfam" id="PF13378">
    <property type="entry name" value="MR_MLE_C"/>
    <property type="match status" value="1"/>
</dbReference>
<keyword evidence="6" id="KW-1185">Reference proteome</keyword>
<dbReference type="Gene3D" id="3.30.390.10">
    <property type="entry name" value="Enolase-like, N-terminal domain"/>
    <property type="match status" value="1"/>
</dbReference>
<dbReference type="GO" id="GO:0009063">
    <property type="term" value="P:amino acid catabolic process"/>
    <property type="evidence" value="ECO:0007669"/>
    <property type="project" value="InterPro"/>
</dbReference>
<dbReference type="SUPFAM" id="SSF51604">
    <property type="entry name" value="Enolase C-terminal domain-like"/>
    <property type="match status" value="1"/>
</dbReference>
<dbReference type="PROSITE" id="PS00908">
    <property type="entry name" value="MR_MLE_1"/>
    <property type="match status" value="1"/>
</dbReference>
<dbReference type="Pfam" id="PF02746">
    <property type="entry name" value="MR_MLE_N"/>
    <property type="match status" value="1"/>
</dbReference>
<gene>
    <name evidence="5" type="ORF">FPZ12_021160</name>
</gene>
<dbReference type="OrthoDB" id="5241672at2"/>
<keyword evidence="2" id="KW-0479">Metal-binding</keyword>
<comment type="cofactor">
    <cofactor evidence="1">
        <name>Mg(2+)</name>
        <dbReference type="ChEBI" id="CHEBI:18420"/>
    </cofactor>
</comment>
<dbReference type="AlphaFoldDB" id="A0A5N0V0G8"/>
<dbReference type="SMART" id="SM00922">
    <property type="entry name" value="MR_MLE"/>
    <property type="match status" value="1"/>
</dbReference>
<dbReference type="InterPro" id="IPR029017">
    <property type="entry name" value="Enolase-like_N"/>
</dbReference>
<dbReference type="Gene3D" id="3.20.20.120">
    <property type="entry name" value="Enolase-like C-terminal domain"/>
    <property type="match status" value="1"/>
</dbReference>
<dbReference type="InterPro" id="IPR013341">
    <property type="entry name" value="Mandelate_racemase_N_dom"/>
</dbReference>
<dbReference type="SFLD" id="SFLDG00179">
    <property type="entry name" value="mandelate_racemase"/>
    <property type="match status" value="1"/>
</dbReference>
<dbReference type="InterPro" id="IPR046945">
    <property type="entry name" value="RHMD-like"/>
</dbReference>
<feature type="domain" description="Mandelate racemase/muconate lactonizing enzyme C-terminal" evidence="4">
    <location>
        <begin position="144"/>
        <end position="240"/>
    </location>
</feature>
<comment type="caution">
    <text evidence="5">The sequence shown here is derived from an EMBL/GenBank/DDBJ whole genome shotgun (WGS) entry which is preliminary data.</text>
</comment>
<dbReference type="CDD" id="cd03316">
    <property type="entry name" value="MR_like"/>
    <property type="match status" value="1"/>
</dbReference>
<reference evidence="5" key="1">
    <citation type="submission" date="2019-09" db="EMBL/GenBank/DDBJ databases">
        <authorList>
            <person name="Teo W.F.A."/>
            <person name="Duangmal K."/>
        </authorList>
    </citation>
    <scope>NUCLEOTIDE SEQUENCE [LARGE SCALE GENOMIC DNA]</scope>
    <source>
        <strain evidence="5">K81G1</strain>
    </source>
</reference>
<dbReference type="InterPro" id="IPR036849">
    <property type="entry name" value="Enolase-like_C_sf"/>
</dbReference>
<sequence length="371" mass="40189">MKIVAVTTHVVSHRLDVPFGMSQWDWDSRASCLVEIRTDDGLTGWGECFGPAPGNRALIDGSFAPFLLGRDPRELTDIWDELYNRNREWGRKGISIAAISGIEIALWDLAGKAAGLPVWRLLGGKHTPQVRAYASAFYYGGDWKDDIEAEAHSIVDAGYRDVKMKVGRELTTDIERVRRARAALGPSVRIAVDANRGYTTAEAKSFLRALEDADLWFFEEPVLPEDLQGYREIRAGTTVPIAGGESEFTRWGFRELIETRAVDLLQPDATACGGIRATLLIAGMASAHGIPTLPHVWGSSITIAAGLHLLTALPQVTPSTGRGPVLVELDQAPNPFRSGLAGLATGPVLSVPDGPGLGIEIDRELLGRYAA</sequence>